<dbReference type="OrthoDB" id="2689033at2759"/>
<reference evidence="3" key="2">
    <citation type="submission" date="2015-01" db="EMBL/GenBank/DDBJ databases">
        <title>Evolutionary Origins and Diversification of the Mycorrhizal Mutualists.</title>
        <authorList>
            <consortium name="DOE Joint Genome Institute"/>
            <consortium name="Mycorrhizal Genomics Consortium"/>
            <person name="Kohler A."/>
            <person name="Kuo A."/>
            <person name="Nagy L.G."/>
            <person name="Floudas D."/>
            <person name="Copeland A."/>
            <person name="Barry K.W."/>
            <person name="Cichocki N."/>
            <person name="Veneault-Fourrey C."/>
            <person name="LaButti K."/>
            <person name="Lindquist E.A."/>
            <person name="Lipzen A."/>
            <person name="Lundell T."/>
            <person name="Morin E."/>
            <person name="Murat C."/>
            <person name="Riley R."/>
            <person name="Ohm R."/>
            <person name="Sun H."/>
            <person name="Tunlid A."/>
            <person name="Henrissat B."/>
            <person name="Grigoriev I.V."/>
            <person name="Hibbett D.S."/>
            <person name="Martin F."/>
        </authorList>
    </citation>
    <scope>NUCLEOTIDE SEQUENCE [LARGE SCALE GENOMIC DNA]</scope>
    <source>
        <strain evidence="3">Ve08.2h10</strain>
    </source>
</reference>
<protein>
    <submittedName>
        <fullName evidence="2">Unplaced genomic scaffold scaffold_2777, whole genome shotgun sequence</fullName>
    </submittedName>
</protein>
<gene>
    <name evidence="2" type="ORF">PAXRUDRAFT_18355</name>
</gene>
<reference evidence="2 3" key="1">
    <citation type="submission" date="2014-04" db="EMBL/GenBank/DDBJ databases">
        <authorList>
            <consortium name="DOE Joint Genome Institute"/>
            <person name="Kuo A."/>
            <person name="Kohler A."/>
            <person name="Jargeat P."/>
            <person name="Nagy L.G."/>
            <person name="Floudas D."/>
            <person name="Copeland A."/>
            <person name="Barry K.W."/>
            <person name="Cichocki N."/>
            <person name="Veneault-Fourrey C."/>
            <person name="LaButti K."/>
            <person name="Lindquist E.A."/>
            <person name="Lipzen A."/>
            <person name="Lundell T."/>
            <person name="Morin E."/>
            <person name="Murat C."/>
            <person name="Sun H."/>
            <person name="Tunlid A."/>
            <person name="Henrissat B."/>
            <person name="Grigoriev I.V."/>
            <person name="Hibbett D.S."/>
            <person name="Martin F."/>
            <person name="Nordberg H.P."/>
            <person name="Cantor M.N."/>
            <person name="Hua S.X."/>
        </authorList>
    </citation>
    <scope>NUCLEOTIDE SEQUENCE [LARGE SCALE GENOMIC DNA]</scope>
    <source>
        <strain evidence="2 3">Ve08.2h10</strain>
    </source>
</reference>
<dbReference type="EMBL" id="KN827599">
    <property type="protein sequence ID" value="KIK76239.1"/>
    <property type="molecule type" value="Genomic_DNA"/>
</dbReference>
<evidence type="ECO:0000256" key="1">
    <source>
        <dbReference type="SAM" id="MobiDB-lite"/>
    </source>
</evidence>
<feature type="compositionally biased region" description="Acidic residues" evidence="1">
    <location>
        <begin position="36"/>
        <end position="54"/>
    </location>
</feature>
<accession>A0A0D0D7I3</accession>
<dbReference type="InParanoid" id="A0A0D0D7I3"/>
<dbReference type="Proteomes" id="UP000054538">
    <property type="component" value="Unassembled WGS sequence"/>
</dbReference>
<dbReference type="STRING" id="930991.A0A0D0D7I3"/>
<evidence type="ECO:0000313" key="3">
    <source>
        <dbReference type="Proteomes" id="UP000054538"/>
    </source>
</evidence>
<evidence type="ECO:0000313" key="2">
    <source>
        <dbReference type="EMBL" id="KIK76239.1"/>
    </source>
</evidence>
<sequence>MSDHTFVHTDYFEEMQDLLDQGELLFGCPLHHPDDELGIETDDSNDDRDNDLEPSDGGIEIQEASFRMNNWGKNTANNPDVPDDAPTFPWSSIQEFAMHLLFSSPRLCFSEAQKKSVLSWVTALGVTGVPSLYSLKKIQEQIKNLFGNLTEKVTATSSNIFYLNSISKALAMDFANPLTCFFIQDYPKEGEGQMSQVHHRYKMLEGLPEDLAPPCVCINKKIFFINELLQQASRHYFIPKKYFQVKLGIESESEAEVLSLGHLVSVTDMGFSVDPQLVAVKTLMFGHMIAEIKASPTEFGWGFTWGTMAEKKTDSGYSDIFKASELWTPENTLSDIKGQANMANLSGGTEKVKTAVSQTGTCDAATAAIVDYLLDLGKWLRKWEEGKPAISEVEVHTRLEHEFKAALDSQSLENHINPLLGMASMDIHQDTPTEILHTILLGVMKYYWDQTVYIIPDLSGICE</sequence>
<name>A0A0D0D7I3_9AGAM</name>
<dbReference type="HOGENOM" id="CLU_590655_0_0_1"/>
<dbReference type="AlphaFoldDB" id="A0A0D0D7I3"/>
<feature type="region of interest" description="Disordered" evidence="1">
    <location>
        <begin position="35"/>
        <end position="57"/>
    </location>
</feature>
<organism evidence="2 3">
    <name type="scientific">Paxillus rubicundulus Ve08.2h10</name>
    <dbReference type="NCBI Taxonomy" id="930991"/>
    <lineage>
        <taxon>Eukaryota</taxon>
        <taxon>Fungi</taxon>
        <taxon>Dikarya</taxon>
        <taxon>Basidiomycota</taxon>
        <taxon>Agaricomycotina</taxon>
        <taxon>Agaricomycetes</taxon>
        <taxon>Agaricomycetidae</taxon>
        <taxon>Boletales</taxon>
        <taxon>Paxilineae</taxon>
        <taxon>Paxillaceae</taxon>
        <taxon>Paxillus</taxon>
    </lineage>
</organism>
<keyword evidence="3" id="KW-1185">Reference proteome</keyword>
<proteinExistence type="predicted"/>